<evidence type="ECO:0000313" key="8">
    <source>
        <dbReference type="Proteomes" id="UP001483337"/>
    </source>
</evidence>
<reference evidence="7 8" key="1">
    <citation type="submission" date="2024-04" db="EMBL/GenBank/DDBJ databases">
        <title>Okeanomitos corallinicola gen. &amp; sp. nov. (Nostocales, Cyanobacteria), a new toxic marine heterocyst-forming cyanobacterium from a coral reef.</title>
        <authorList>
            <person name="Li H."/>
            <person name="Li R."/>
            <person name="Kang J."/>
            <person name="Hii K.S."/>
            <person name="Mohamed H.F."/>
            <person name="Xu X."/>
            <person name="Luo Z."/>
        </authorList>
    </citation>
    <scope>NUCLEOTIDE SEQUENCE [LARGE SCALE GENOMIC DNA]</scope>
    <source>
        <strain evidence="7 8">TIOX110</strain>
    </source>
</reference>
<sequence>MVSKQFKPSYSLSSLLPISIMDRYLAMQLLPLFLFGVGAFTSVVLAIDSLFELLRKVVESGLPLEIALKVFLLKLPYVMVYSFPMSTLLATLMTYSKLSSESELIALRGCGVSVYRMVFTAVLLSSLVTGMTYLFNEQIAPAANYEATRTLEQALKSEKPSFKQQNIYYPEYKEIKQEDGSKTKVLSRLFYADQFDGKQMQGLTIIDRSREGLNQILVSESAQWNPGDQVWDFYNGTIYLVAPDRSYRNILKFEHQQLKLPRTPLNVAENSRDYGEMNISQALEQLEVEKLAGDQKKIRKLEVRIQQKIAFPFVCMIFGLVGSAMGTIPQRTGRGTSFGISVIVIFSYYLLLSVSGALAQAELLSPVVGAWLPNLFGLVVGLFLLSKVAKR</sequence>
<protein>
    <submittedName>
        <fullName evidence="7">LptF/LptG family permease</fullName>
    </submittedName>
</protein>
<gene>
    <name evidence="7" type="ORF">WJM97_18180</name>
</gene>
<feature type="transmembrane region" description="Helical" evidence="6">
    <location>
        <begin position="71"/>
        <end position="93"/>
    </location>
</feature>
<feature type="transmembrane region" description="Helical" evidence="6">
    <location>
        <begin position="340"/>
        <end position="361"/>
    </location>
</feature>
<evidence type="ECO:0000256" key="1">
    <source>
        <dbReference type="ARBA" id="ARBA00004651"/>
    </source>
</evidence>
<evidence type="ECO:0000256" key="3">
    <source>
        <dbReference type="ARBA" id="ARBA00022692"/>
    </source>
</evidence>
<feature type="transmembrane region" description="Helical" evidence="6">
    <location>
        <begin position="29"/>
        <end position="51"/>
    </location>
</feature>
<keyword evidence="8" id="KW-1185">Reference proteome</keyword>
<feature type="transmembrane region" description="Helical" evidence="6">
    <location>
        <begin position="309"/>
        <end position="328"/>
    </location>
</feature>
<evidence type="ECO:0000256" key="2">
    <source>
        <dbReference type="ARBA" id="ARBA00022475"/>
    </source>
</evidence>
<keyword evidence="4 6" id="KW-1133">Transmembrane helix</keyword>
<evidence type="ECO:0000313" key="7">
    <source>
        <dbReference type="EMBL" id="WZB87289.1"/>
    </source>
</evidence>
<dbReference type="EMBL" id="CP150886">
    <property type="protein sequence ID" value="WZB87289.1"/>
    <property type="molecule type" value="Genomic_DNA"/>
</dbReference>
<feature type="transmembrane region" description="Helical" evidence="6">
    <location>
        <begin position="114"/>
        <end position="135"/>
    </location>
</feature>
<evidence type="ECO:0000256" key="4">
    <source>
        <dbReference type="ARBA" id="ARBA00022989"/>
    </source>
</evidence>
<keyword evidence="3 6" id="KW-0812">Transmembrane</keyword>
<dbReference type="InterPro" id="IPR005495">
    <property type="entry name" value="LptG/LptF_permease"/>
</dbReference>
<keyword evidence="5 6" id="KW-0472">Membrane</keyword>
<feature type="transmembrane region" description="Helical" evidence="6">
    <location>
        <begin position="367"/>
        <end position="385"/>
    </location>
</feature>
<dbReference type="Proteomes" id="UP001483337">
    <property type="component" value="Chromosome"/>
</dbReference>
<dbReference type="PANTHER" id="PTHR33529:SF6">
    <property type="entry name" value="YJGP_YJGQ FAMILY PERMEASE"/>
    <property type="match status" value="1"/>
</dbReference>
<evidence type="ECO:0000256" key="6">
    <source>
        <dbReference type="SAM" id="Phobius"/>
    </source>
</evidence>
<name>A0ABZ2UPI9_9CYAN</name>
<dbReference type="Pfam" id="PF03739">
    <property type="entry name" value="LptF_LptG"/>
    <property type="match status" value="1"/>
</dbReference>
<evidence type="ECO:0000256" key="5">
    <source>
        <dbReference type="ARBA" id="ARBA00023136"/>
    </source>
</evidence>
<organism evidence="7 8">
    <name type="scientific">Okeanomitos corallinicola TIOX110</name>
    <dbReference type="NCBI Taxonomy" id="3133117"/>
    <lineage>
        <taxon>Bacteria</taxon>
        <taxon>Bacillati</taxon>
        <taxon>Cyanobacteriota</taxon>
        <taxon>Cyanophyceae</taxon>
        <taxon>Nostocales</taxon>
        <taxon>Aphanizomenonaceae</taxon>
        <taxon>Okeanomitos</taxon>
    </lineage>
</organism>
<dbReference type="PANTHER" id="PTHR33529">
    <property type="entry name" value="SLR0882 PROTEIN-RELATED"/>
    <property type="match status" value="1"/>
</dbReference>
<dbReference type="RefSeq" id="WP_353930203.1">
    <property type="nucleotide sequence ID" value="NZ_CP150886.1"/>
</dbReference>
<comment type="subcellular location">
    <subcellularLocation>
        <location evidence="1">Cell membrane</location>
        <topology evidence="1">Multi-pass membrane protein</topology>
    </subcellularLocation>
</comment>
<proteinExistence type="predicted"/>
<keyword evidence="2" id="KW-1003">Cell membrane</keyword>
<accession>A0ABZ2UPI9</accession>